<feature type="transmembrane region" description="Helical" evidence="1">
    <location>
        <begin position="160"/>
        <end position="182"/>
    </location>
</feature>
<proteinExistence type="predicted"/>
<accession>A0AA36FWQ1</accession>
<dbReference type="Pfam" id="PF10327">
    <property type="entry name" value="7TM_GPCR_Sri"/>
    <property type="match status" value="1"/>
</dbReference>
<feature type="transmembrane region" description="Helical" evidence="1">
    <location>
        <begin position="89"/>
        <end position="111"/>
    </location>
</feature>
<feature type="transmembrane region" description="Helical" evidence="1">
    <location>
        <begin position="46"/>
        <end position="68"/>
    </location>
</feature>
<evidence type="ECO:0000313" key="2">
    <source>
        <dbReference type="EMBL" id="CAJ0567667.1"/>
    </source>
</evidence>
<dbReference type="InterPro" id="IPR019429">
    <property type="entry name" value="7TM_GPCR_serpentine_rcpt_Sri"/>
</dbReference>
<keyword evidence="3" id="KW-1185">Reference proteome</keyword>
<reference evidence="2" key="1">
    <citation type="submission" date="2023-06" db="EMBL/GenBank/DDBJ databases">
        <authorList>
            <person name="Delattre M."/>
        </authorList>
    </citation>
    <scope>NUCLEOTIDE SEQUENCE</scope>
    <source>
        <strain evidence="2">AF72</strain>
    </source>
</reference>
<dbReference type="AlphaFoldDB" id="A0AA36FWQ1"/>
<keyword evidence="1" id="KW-1133">Transmembrane helix</keyword>
<dbReference type="EMBL" id="CATQJA010001533">
    <property type="protein sequence ID" value="CAJ0567667.1"/>
    <property type="molecule type" value="Genomic_DNA"/>
</dbReference>
<protein>
    <submittedName>
        <fullName evidence="2">Uncharacterized protein</fullName>
    </submittedName>
</protein>
<keyword evidence="1" id="KW-0812">Transmembrane</keyword>
<dbReference type="Proteomes" id="UP001177023">
    <property type="component" value="Unassembled WGS sequence"/>
</dbReference>
<comment type="caution">
    <text evidence="2">The sequence shown here is derived from an EMBL/GenBank/DDBJ whole genome shotgun (WGS) entry which is preliminary data.</text>
</comment>
<keyword evidence="1" id="KW-0472">Membrane</keyword>
<gene>
    <name evidence="2" type="ORF">MSPICULIGERA_LOCUS6211</name>
</gene>
<name>A0AA36FWQ1_9BILA</name>
<evidence type="ECO:0000313" key="3">
    <source>
        <dbReference type="Proteomes" id="UP001177023"/>
    </source>
</evidence>
<organism evidence="2 3">
    <name type="scientific">Mesorhabditis spiculigera</name>
    <dbReference type="NCBI Taxonomy" id="96644"/>
    <lineage>
        <taxon>Eukaryota</taxon>
        <taxon>Metazoa</taxon>
        <taxon>Ecdysozoa</taxon>
        <taxon>Nematoda</taxon>
        <taxon>Chromadorea</taxon>
        <taxon>Rhabditida</taxon>
        <taxon>Rhabditina</taxon>
        <taxon>Rhabditomorpha</taxon>
        <taxon>Rhabditoidea</taxon>
        <taxon>Rhabditidae</taxon>
        <taxon>Mesorhabditinae</taxon>
        <taxon>Mesorhabditis</taxon>
    </lineage>
</organism>
<feature type="non-terminal residue" evidence="2">
    <location>
        <position position="260"/>
    </location>
</feature>
<evidence type="ECO:0000256" key="1">
    <source>
        <dbReference type="SAM" id="Phobius"/>
    </source>
</evidence>
<sequence length="260" mass="28694">MAIVGLAINVFSTLFEASLHLLVPELFVPPMCFQFHGPIGYLGPKILTMLGGALLLLVITGIALCFVYRHRQVLPLGHWARLPRRVWALFFAVHYVICAAAMCTVLSFTAFSRDMNGPGMKLVLKQYPNWQFLTKLPDLWIGDATADGYASASFPAGVAWGMQICATAISFLTMLIVPLLTLMIPWTGAGVIIFLDLEVSLAILRLLFFFNGCHATVSSIEIVYLTKPYRQFVTRLFSFKSMAHAGNVLFVGPSSTSLNR</sequence>